<reference evidence="1 2" key="1">
    <citation type="journal article" date="2015" name="Nature">
        <title>rRNA introns, odd ribosomes, and small enigmatic genomes across a large radiation of phyla.</title>
        <authorList>
            <person name="Brown C.T."/>
            <person name="Hug L.A."/>
            <person name="Thomas B.C."/>
            <person name="Sharon I."/>
            <person name="Castelle C.J."/>
            <person name="Singh A."/>
            <person name="Wilkins M.J."/>
            <person name="Williams K.H."/>
            <person name="Banfield J.F."/>
        </authorList>
    </citation>
    <scope>NUCLEOTIDE SEQUENCE [LARGE SCALE GENOMIC DNA]</scope>
</reference>
<proteinExistence type="predicted"/>
<dbReference type="EMBL" id="LBSJ01000030">
    <property type="protein sequence ID" value="KKQ14759.1"/>
    <property type="molecule type" value="Genomic_DNA"/>
</dbReference>
<comment type="caution">
    <text evidence="1">The sequence shown here is derived from an EMBL/GenBank/DDBJ whole genome shotgun (WGS) entry which is preliminary data.</text>
</comment>
<dbReference type="AlphaFoldDB" id="A0A0G0HRV6"/>
<accession>A0A0G0HRV6</accession>
<evidence type="ECO:0000313" key="1">
    <source>
        <dbReference type="EMBL" id="KKQ14759.1"/>
    </source>
</evidence>
<gene>
    <name evidence="1" type="ORF">US28_C0030G0012</name>
</gene>
<sequence length="40" mass="4300">MLGLDCYIDLILRLPIAPLPSAKAVLGDFLRLVQKGTGMS</sequence>
<dbReference type="Proteomes" id="UP000034448">
    <property type="component" value="Unassembled WGS sequence"/>
</dbReference>
<evidence type="ECO:0000313" key="2">
    <source>
        <dbReference type="Proteomes" id="UP000034448"/>
    </source>
</evidence>
<name>A0A0G0HRV6_9BACT</name>
<protein>
    <submittedName>
        <fullName evidence="1">Uncharacterized protein</fullName>
    </submittedName>
</protein>
<organism evidence="1 2">
    <name type="scientific">Candidatus Daviesbacteria bacterium GW2011_GWA1_36_8</name>
    <dbReference type="NCBI Taxonomy" id="1618417"/>
    <lineage>
        <taxon>Bacteria</taxon>
        <taxon>Candidatus Daviesiibacteriota</taxon>
    </lineage>
</organism>